<organism evidence="1 2">
    <name type="scientific">Scleroderma citrinum Foug A</name>
    <dbReference type="NCBI Taxonomy" id="1036808"/>
    <lineage>
        <taxon>Eukaryota</taxon>
        <taxon>Fungi</taxon>
        <taxon>Dikarya</taxon>
        <taxon>Basidiomycota</taxon>
        <taxon>Agaricomycotina</taxon>
        <taxon>Agaricomycetes</taxon>
        <taxon>Agaricomycetidae</taxon>
        <taxon>Boletales</taxon>
        <taxon>Sclerodermatineae</taxon>
        <taxon>Sclerodermataceae</taxon>
        <taxon>Scleroderma</taxon>
    </lineage>
</organism>
<dbReference type="InParanoid" id="A0A0C2ZJQ6"/>
<accession>A0A0C2ZJQ6</accession>
<evidence type="ECO:0000313" key="1">
    <source>
        <dbReference type="EMBL" id="KIM61828.1"/>
    </source>
</evidence>
<dbReference type="Proteomes" id="UP000053989">
    <property type="component" value="Unassembled WGS sequence"/>
</dbReference>
<protein>
    <submittedName>
        <fullName evidence="1">Uncharacterized protein</fullName>
    </submittedName>
</protein>
<keyword evidence="2" id="KW-1185">Reference proteome</keyword>
<reference evidence="1 2" key="1">
    <citation type="submission" date="2014-04" db="EMBL/GenBank/DDBJ databases">
        <authorList>
            <consortium name="DOE Joint Genome Institute"/>
            <person name="Kuo A."/>
            <person name="Kohler A."/>
            <person name="Nagy L.G."/>
            <person name="Floudas D."/>
            <person name="Copeland A."/>
            <person name="Barry K.W."/>
            <person name="Cichocki N."/>
            <person name="Veneault-Fourrey C."/>
            <person name="LaButti K."/>
            <person name="Lindquist E.A."/>
            <person name="Lipzen A."/>
            <person name="Lundell T."/>
            <person name="Morin E."/>
            <person name="Murat C."/>
            <person name="Sun H."/>
            <person name="Tunlid A."/>
            <person name="Henrissat B."/>
            <person name="Grigoriev I.V."/>
            <person name="Hibbett D.S."/>
            <person name="Martin F."/>
            <person name="Nordberg H.P."/>
            <person name="Cantor M.N."/>
            <person name="Hua S.X."/>
        </authorList>
    </citation>
    <scope>NUCLEOTIDE SEQUENCE [LARGE SCALE GENOMIC DNA]</scope>
    <source>
        <strain evidence="1 2">Foug A</strain>
    </source>
</reference>
<gene>
    <name evidence="1" type="ORF">SCLCIDRAFT_856828</name>
</gene>
<name>A0A0C2ZJQ6_9AGAM</name>
<dbReference type="AlphaFoldDB" id="A0A0C2ZJQ6"/>
<sequence>MHLLSSLLYPKERNAFWPTAPYYFTPCSPNMKLEGATCASAKIGLLPCPPMILNRFQNTPFIDRGRK</sequence>
<dbReference type="EMBL" id="KN822047">
    <property type="protein sequence ID" value="KIM61828.1"/>
    <property type="molecule type" value="Genomic_DNA"/>
</dbReference>
<proteinExistence type="predicted"/>
<evidence type="ECO:0000313" key="2">
    <source>
        <dbReference type="Proteomes" id="UP000053989"/>
    </source>
</evidence>
<reference evidence="2" key="2">
    <citation type="submission" date="2015-01" db="EMBL/GenBank/DDBJ databases">
        <title>Evolutionary Origins and Diversification of the Mycorrhizal Mutualists.</title>
        <authorList>
            <consortium name="DOE Joint Genome Institute"/>
            <consortium name="Mycorrhizal Genomics Consortium"/>
            <person name="Kohler A."/>
            <person name="Kuo A."/>
            <person name="Nagy L.G."/>
            <person name="Floudas D."/>
            <person name="Copeland A."/>
            <person name="Barry K.W."/>
            <person name="Cichocki N."/>
            <person name="Veneault-Fourrey C."/>
            <person name="LaButti K."/>
            <person name="Lindquist E.A."/>
            <person name="Lipzen A."/>
            <person name="Lundell T."/>
            <person name="Morin E."/>
            <person name="Murat C."/>
            <person name="Riley R."/>
            <person name="Ohm R."/>
            <person name="Sun H."/>
            <person name="Tunlid A."/>
            <person name="Henrissat B."/>
            <person name="Grigoriev I.V."/>
            <person name="Hibbett D.S."/>
            <person name="Martin F."/>
        </authorList>
    </citation>
    <scope>NUCLEOTIDE SEQUENCE [LARGE SCALE GENOMIC DNA]</scope>
    <source>
        <strain evidence="2">Foug A</strain>
    </source>
</reference>
<dbReference type="HOGENOM" id="CLU_2813924_0_0_1"/>